<proteinExistence type="predicted"/>
<keyword evidence="2" id="KW-1185">Reference proteome</keyword>
<accession>A0ACB8DTJ1</accession>
<name>A0ACB8DTJ1_DERSI</name>
<evidence type="ECO:0000313" key="2">
    <source>
        <dbReference type="Proteomes" id="UP000821865"/>
    </source>
</evidence>
<comment type="caution">
    <text evidence="1">The sequence shown here is derived from an EMBL/GenBank/DDBJ whole genome shotgun (WGS) entry which is preliminary data.</text>
</comment>
<evidence type="ECO:0000313" key="1">
    <source>
        <dbReference type="EMBL" id="KAH7977937.1"/>
    </source>
</evidence>
<dbReference type="Proteomes" id="UP000821865">
    <property type="component" value="Chromosome 1"/>
</dbReference>
<sequence>MIGRFFSYEKRPTRCALEIGVAVCERHFNEEYIRTTTKYTDRDGRTIEVNLNLTGLTHDVLPTILPDSPGYLSDTHQSREEPEMKKERREDEQLQKAIEESGLAHDKELHENKLTYLDIVSHLHLLQSKKYWSPVNYDNHMIFAHIEQQ</sequence>
<reference evidence="1" key="1">
    <citation type="submission" date="2020-05" db="EMBL/GenBank/DDBJ databases">
        <title>Large-scale comparative analyses of tick genomes elucidate their genetic diversity and vector capacities.</title>
        <authorList>
            <person name="Jia N."/>
            <person name="Wang J."/>
            <person name="Shi W."/>
            <person name="Du L."/>
            <person name="Sun Y."/>
            <person name="Zhan W."/>
            <person name="Jiang J."/>
            <person name="Wang Q."/>
            <person name="Zhang B."/>
            <person name="Ji P."/>
            <person name="Sakyi L.B."/>
            <person name="Cui X."/>
            <person name="Yuan T."/>
            <person name="Jiang B."/>
            <person name="Yang W."/>
            <person name="Lam T.T.-Y."/>
            <person name="Chang Q."/>
            <person name="Ding S."/>
            <person name="Wang X."/>
            <person name="Zhu J."/>
            <person name="Ruan X."/>
            <person name="Zhao L."/>
            <person name="Wei J."/>
            <person name="Que T."/>
            <person name="Du C."/>
            <person name="Cheng J."/>
            <person name="Dai P."/>
            <person name="Han X."/>
            <person name="Huang E."/>
            <person name="Gao Y."/>
            <person name="Liu J."/>
            <person name="Shao H."/>
            <person name="Ye R."/>
            <person name="Li L."/>
            <person name="Wei W."/>
            <person name="Wang X."/>
            <person name="Wang C."/>
            <person name="Yang T."/>
            <person name="Huo Q."/>
            <person name="Li W."/>
            <person name="Guo W."/>
            <person name="Chen H."/>
            <person name="Zhou L."/>
            <person name="Ni X."/>
            <person name="Tian J."/>
            <person name="Zhou Y."/>
            <person name="Sheng Y."/>
            <person name="Liu T."/>
            <person name="Pan Y."/>
            <person name="Xia L."/>
            <person name="Li J."/>
            <person name="Zhao F."/>
            <person name="Cao W."/>
        </authorList>
    </citation>
    <scope>NUCLEOTIDE SEQUENCE</scope>
    <source>
        <strain evidence="1">Dsil-2018</strain>
    </source>
</reference>
<gene>
    <name evidence="1" type="ORF">HPB49_003991</name>
</gene>
<organism evidence="1 2">
    <name type="scientific">Dermacentor silvarum</name>
    <name type="common">Tick</name>
    <dbReference type="NCBI Taxonomy" id="543639"/>
    <lineage>
        <taxon>Eukaryota</taxon>
        <taxon>Metazoa</taxon>
        <taxon>Ecdysozoa</taxon>
        <taxon>Arthropoda</taxon>
        <taxon>Chelicerata</taxon>
        <taxon>Arachnida</taxon>
        <taxon>Acari</taxon>
        <taxon>Parasitiformes</taxon>
        <taxon>Ixodida</taxon>
        <taxon>Ixodoidea</taxon>
        <taxon>Ixodidae</taxon>
        <taxon>Rhipicephalinae</taxon>
        <taxon>Dermacentor</taxon>
    </lineage>
</organism>
<dbReference type="EMBL" id="CM023470">
    <property type="protein sequence ID" value="KAH7977937.1"/>
    <property type="molecule type" value="Genomic_DNA"/>
</dbReference>
<protein>
    <submittedName>
        <fullName evidence="1">Uncharacterized protein</fullName>
    </submittedName>
</protein>